<sequence length="130" mass="14825">MDSTLELSKVMQSCPQPRRHGLSRSRRAELQFPVSHVDRLLREGCYAHRLSSSTPVFLTGILEYLTSNILELVGQEACNSHKMRITPEHMQKALGNNQYLSQLFEENTYSQGDGMRRDFLRSLSKSRPAG</sequence>
<proteinExistence type="inferred from homology"/>
<evidence type="ECO:0000313" key="10">
    <source>
        <dbReference type="Ensembl" id="ENSCAFP00020010440.1"/>
    </source>
</evidence>
<keyword evidence="11" id="KW-1185">Reference proteome</keyword>
<keyword evidence="7 8" id="KW-0544">Nucleosome core</keyword>
<dbReference type="GO" id="GO:0007283">
    <property type="term" value="P:spermatogenesis"/>
    <property type="evidence" value="ECO:0007669"/>
    <property type="project" value="UniProtKB-KW"/>
</dbReference>
<evidence type="ECO:0000256" key="4">
    <source>
        <dbReference type="ARBA" id="ARBA00022871"/>
    </source>
</evidence>
<evidence type="ECO:0000313" key="11">
    <source>
        <dbReference type="Proteomes" id="UP000694391"/>
    </source>
</evidence>
<dbReference type="InterPro" id="IPR002119">
    <property type="entry name" value="Histone_H2A"/>
</dbReference>
<keyword evidence="5 8" id="KW-0238">DNA-binding</keyword>
<evidence type="ECO:0000256" key="6">
    <source>
        <dbReference type="ARBA" id="ARBA00023242"/>
    </source>
</evidence>
<dbReference type="GO" id="GO:0030527">
    <property type="term" value="F:structural constituent of chromatin"/>
    <property type="evidence" value="ECO:0007669"/>
    <property type="project" value="InterPro"/>
</dbReference>
<dbReference type="GO" id="GO:0046982">
    <property type="term" value="F:protein heterodimerization activity"/>
    <property type="evidence" value="ECO:0007669"/>
    <property type="project" value="InterPro"/>
</dbReference>
<comment type="subunit">
    <text evidence="8">The nucleosome is a histone octamer containing two molecules each of H2A, H2B, H3 and H4 assembled in one H3-H4 heterotetramer and two H2A-H2B heterodimers. The octamer wraps approximately 147 bp of DNA.</text>
</comment>
<dbReference type="CDD" id="cd00074">
    <property type="entry name" value="HFD_H2A"/>
    <property type="match status" value="1"/>
</dbReference>
<keyword evidence="3" id="KW-0221">Differentiation</keyword>
<keyword evidence="4" id="KW-0744">Spermatogenesis</keyword>
<dbReference type="GO" id="GO:0000786">
    <property type="term" value="C:nucleosome"/>
    <property type="evidence" value="ECO:0007669"/>
    <property type="project" value="UniProtKB-KW"/>
</dbReference>
<evidence type="ECO:0000256" key="3">
    <source>
        <dbReference type="ARBA" id="ARBA00022782"/>
    </source>
</evidence>
<dbReference type="Pfam" id="PF00125">
    <property type="entry name" value="Histone"/>
    <property type="match status" value="1"/>
</dbReference>
<dbReference type="GO" id="GO:0030154">
    <property type="term" value="P:cell differentiation"/>
    <property type="evidence" value="ECO:0007669"/>
    <property type="project" value="UniProtKB-KW"/>
</dbReference>
<dbReference type="PRINTS" id="PR00620">
    <property type="entry name" value="HISTONEH2A"/>
</dbReference>
<comment type="similarity">
    <text evidence="2 8">Belongs to the histone H2A family.</text>
</comment>
<reference evidence="10" key="2">
    <citation type="submission" date="2025-09" db="UniProtKB">
        <authorList>
            <consortium name="Ensembl"/>
        </authorList>
    </citation>
    <scope>IDENTIFICATION</scope>
</reference>
<dbReference type="PANTHER" id="PTHR23430">
    <property type="entry name" value="HISTONE H2A"/>
    <property type="match status" value="1"/>
</dbReference>
<dbReference type="GO" id="GO:0005634">
    <property type="term" value="C:nucleus"/>
    <property type="evidence" value="ECO:0007669"/>
    <property type="project" value="UniProtKB-SubCell"/>
</dbReference>
<dbReference type="GeneTree" id="ENSGT00940000162492"/>
<dbReference type="InterPro" id="IPR007125">
    <property type="entry name" value="H2A/H2B/H3"/>
</dbReference>
<evidence type="ECO:0000259" key="9">
    <source>
        <dbReference type="Pfam" id="PF00125"/>
    </source>
</evidence>
<evidence type="ECO:0000256" key="2">
    <source>
        <dbReference type="ARBA" id="ARBA00010691"/>
    </source>
</evidence>
<keyword evidence="8" id="KW-0158">Chromosome</keyword>
<dbReference type="GO" id="GO:0005721">
    <property type="term" value="C:pericentric heterochromatin"/>
    <property type="evidence" value="ECO:0007669"/>
    <property type="project" value="UniProtKB-ARBA"/>
</dbReference>
<feature type="domain" description="Core Histone H2A/H2B/H3" evidence="9">
    <location>
        <begin position="23"/>
        <end position="94"/>
    </location>
</feature>
<evidence type="ECO:0000256" key="7">
    <source>
        <dbReference type="ARBA" id="ARBA00023269"/>
    </source>
</evidence>
<reference evidence="10" key="1">
    <citation type="submission" date="2025-08" db="UniProtKB">
        <authorList>
            <consortium name="Ensembl"/>
        </authorList>
    </citation>
    <scope>IDENTIFICATION</scope>
</reference>
<keyword evidence="6 8" id="KW-0539">Nucleus</keyword>
<dbReference type="Proteomes" id="UP000694391">
    <property type="component" value="Unplaced"/>
</dbReference>
<evidence type="ECO:0000256" key="8">
    <source>
        <dbReference type="RuleBase" id="RU003767"/>
    </source>
</evidence>
<accession>A0A8C0K6I7</accession>
<dbReference type="SMART" id="SM00414">
    <property type="entry name" value="H2A"/>
    <property type="match status" value="1"/>
</dbReference>
<dbReference type="Gene3D" id="1.10.20.10">
    <property type="entry name" value="Histone, subunit A"/>
    <property type="match status" value="1"/>
</dbReference>
<comment type="subcellular location">
    <subcellularLocation>
        <location evidence="1 8">Nucleus</location>
    </subcellularLocation>
</comment>
<dbReference type="FunFam" id="1.10.20.10:FF:000095">
    <property type="entry name" value="Histone H2A"/>
    <property type="match status" value="1"/>
</dbReference>
<dbReference type="GO" id="GO:0003677">
    <property type="term" value="F:DNA binding"/>
    <property type="evidence" value="ECO:0007669"/>
    <property type="project" value="UniProtKB-KW"/>
</dbReference>
<evidence type="ECO:0000256" key="5">
    <source>
        <dbReference type="ARBA" id="ARBA00023125"/>
    </source>
</evidence>
<dbReference type="InterPro" id="IPR009072">
    <property type="entry name" value="Histone-fold"/>
</dbReference>
<dbReference type="SUPFAM" id="SSF47113">
    <property type="entry name" value="Histone-fold"/>
    <property type="match status" value="1"/>
</dbReference>
<dbReference type="Ensembl" id="ENSCAFT00020012124.1">
    <property type="protein sequence ID" value="ENSCAFP00020010440.1"/>
    <property type="gene ID" value="ENSCAFG00020008477.1"/>
</dbReference>
<dbReference type="AlphaFoldDB" id="A0A8C0K6I7"/>
<name>A0A8C0K6I7_CANLU</name>
<protein>
    <recommendedName>
        <fullName evidence="8">Histone H2A</fullName>
    </recommendedName>
</protein>
<organism evidence="10 11">
    <name type="scientific">Canis lupus dingo</name>
    <name type="common">dingo</name>
    <dbReference type="NCBI Taxonomy" id="286419"/>
    <lineage>
        <taxon>Eukaryota</taxon>
        <taxon>Metazoa</taxon>
        <taxon>Chordata</taxon>
        <taxon>Craniata</taxon>
        <taxon>Vertebrata</taxon>
        <taxon>Euteleostomi</taxon>
        <taxon>Mammalia</taxon>
        <taxon>Eutheria</taxon>
        <taxon>Laurasiatheria</taxon>
        <taxon>Carnivora</taxon>
        <taxon>Caniformia</taxon>
        <taxon>Canidae</taxon>
        <taxon>Canis</taxon>
    </lineage>
</organism>
<evidence type="ECO:0000256" key="1">
    <source>
        <dbReference type="ARBA" id="ARBA00004123"/>
    </source>
</evidence>